<evidence type="ECO:0000259" key="12">
    <source>
        <dbReference type="Pfam" id="PF07730"/>
    </source>
</evidence>
<evidence type="ECO:0000256" key="3">
    <source>
        <dbReference type="ARBA" id="ARBA00022553"/>
    </source>
</evidence>
<evidence type="ECO:0000313" key="13">
    <source>
        <dbReference type="EMBL" id="MQM24563.1"/>
    </source>
</evidence>
<evidence type="ECO:0000256" key="11">
    <source>
        <dbReference type="SAM" id="Phobius"/>
    </source>
</evidence>
<evidence type="ECO:0000256" key="5">
    <source>
        <dbReference type="ARBA" id="ARBA00022741"/>
    </source>
</evidence>
<feature type="transmembrane region" description="Helical" evidence="11">
    <location>
        <begin position="16"/>
        <end position="32"/>
    </location>
</feature>
<dbReference type="GO" id="GO:0016020">
    <property type="term" value="C:membrane"/>
    <property type="evidence" value="ECO:0007669"/>
    <property type="project" value="InterPro"/>
</dbReference>
<name>A0A6L5G4I9_9ACTN</name>
<feature type="region of interest" description="Disordered" evidence="10">
    <location>
        <begin position="379"/>
        <end position="418"/>
    </location>
</feature>
<keyword evidence="11" id="KW-1133">Transmembrane helix</keyword>
<keyword evidence="8" id="KW-0902">Two-component regulatory system</keyword>
<comment type="catalytic activity">
    <reaction evidence="1">
        <text>ATP + protein L-histidine = ADP + protein N-phospho-L-histidine.</text>
        <dbReference type="EC" id="2.7.13.3"/>
    </reaction>
</comment>
<evidence type="ECO:0000256" key="7">
    <source>
        <dbReference type="ARBA" id="ARBA00022840"/>
    </source>
</evidence>
<gene>
    <name evidence="13" type="ORF">GFD30_03045</name>
</gene>
<dbReference type="InterPro" id="IPR011712">
    <property type="entry name" value="Sig_transdc_His_kin_sub3_dim/P"/>
</dbReference>
<dbReference type="Pfam" id="PF07730">
    <property type="entry name" value="HisKA_3"/>
    <property type="match status" value="1"/>
</dbReference>
<evidence type="ECO:0000256" key="1">
    <source>
        <dbReference type="ARBA" id="ARBA00000085"/>
    </source>
</evidence>
<comment type="caution">
    <text evidence="13">The sequence shown here is derived from an EMBL/GenBank/DDBJ whole genome shotgun (WGS) entry which is preliminary data.</text>
</comment>
<dbReference type="InterPro" id="IPR050482">
    <property type="entry name" value="Sensor_HK_TwoCompSys"/>
</dbReference>
<keyword evidence="14" id="KW-1185">Reference proteome</keyword>
<dbReference type="PANTHER" id="PTHR24421:SF10">
    <property type="entry name" value="NITRATE_NITRITE SENSOR PROTEIN NARQ"/>
    <property type="match status" value="1"/>
</dbReference>
<dbReference type="GO" id="GO:0046983">
    <property type="term" value="F:protein dimerization activity"/>
    <property type="evidence" value="ECO:0007669"/>
    <property type="project" value="InterPro"/>
</dbReference>
<keyword evidence="11" id="KW-0472">Membrane</keyword>
<dbReference type="EC" id="2.7.13.3" evidence="2"/>
<feature type="transmembrane region" description="Helical" evidence="11">
    <location>
        <begin position="136"/>
        <end position="157"/>
    </location>
</feature>
<dbReference type="RefSeq" id="WP_153023717.1">
    <property type="nucleotide sequence ID" value="NZ_WIAO01000002.1"/>
</dbReference>
<sequence>MTSPPGLLARVRRGDLIAAVLLFPAGSLLIGLGNIEQYMPEVPLAVRFIPLALVCLGVVVRRAAPAWCLAVGTVGFGIEIGIGLTLATVCVYTDNLYAYARYGPPRKVRVLLPTVAAGVLVLSALTILDGGDAGEVVSVVAIGAVVLLSPIATGVIVRQAHDRAELERERAEQTARLADVRRREAVLRERTLMARELHDTVANFLSAIALQSTALQSRKDLESDAVRGSIDAIRASSVDGLAELRRIIGILRAGDEGEELASYRIDQIPELAERMRAVGLKVDFHVEGPPRDLPGEVELTAYRVVQEALTNALKHGRDAEATVRFVPGALVVSVVNALGDNETPVPGAGAGLVGMTERVRLLGGKVHAGPEGEHWTVRAEIPTGGDHRSAPGSIGTADDADVPPRRTGSPSPPRSEQE</sequence>
<evidence type="ECO:0000256" key="9">
    <source>
        <dbReference type="SAM" id="Coils"/>
    </source>
</evidence>
<reference evidence="13 14" key="1">
    <citation type="submission" date="2019-10" db="EMBL/GenBank/DDBJ databases">
        <title>Glycomyces albidus sp. nov., a novel actinomycete isolated from rhizosphere soil of wheat (Triticum aestivum L.).</title>
        <authorList>
            <person name="Qian L."/>
        </authorList>
    </citation>
    <scope>NUCLEOTIDE SEQUENCE [LARGE SCALE GENOMIC DNA]</scope>
    <source>
        <strain evidence="13 14">NEAU-7082</strain>
    </source>
</reference>
<dbReference type="Gene3D" id="3.30.565.10">
    <property type="entry name" value="Histidine kinase-like ATPase, C-terminal domain"/>
    <property type="match status" value="1"/>
</dbReference>
<dbReference type="Gene3D" id="1.20.5.1930">
    <property type="match status" value="1"/>
</dbReference>
<dbReference type="GO" id="GO:0005524">
    <property type="term" value="F:ATP binding"/>
    <property type="evidence" value="ECO:0007669"/>
    <property type="project" value="UniProtKB-KW"/>
</dbReference>
<evidence type="ECO:0000256" key="8">
    <source>
        <dbReference type="ARBA" id="ARBA00023012"/>
    </source>
</evidence>
<evidence type="ECO:0000313" key="14">
    <source>
        <dbReference type="Proteomes" id="UP000477750"/>
    </source>
</evidence>
<dbReference type="AlphaFoldDB" id="A0A6L5G4I9"/>
<keyword evidence="7" id="KW-0067">ATP-binding</keyword>
<organism evidence="13 14">
    <name type="scientific">Glycomyces albidus</name>
    <dbReference type="NCBI Taxonomy" id="2656774"/>
    <lineage>
        <taxon>Bacteria</taxon>
        <taxon>Bacillati</taxon>
        <taxon>Actinomycetota</taxon>
        <taxon>Actinomycetes</taxon>
        <taxon>Glycomycetales</taxon>
        <taxon>Glycomycetaceae</taxon>
        <taxon>Glycomyces</taxon>
    </lineage>
</organism>
<feature type="coiled-coil region" evidence="9">
    <location>
        <begin position="156"/>
        <end position="183"/>
    </location>
</feature>
<feature type="domain" description="Signal transduction histidine kinase subgroup 3 dimerisation and phosphoacceptor" evidence="12">
    <location>
        <begin position="189"/>
        <end position="255"/>
    </location>
</feature>
<keyword evidence="9" id="KW-0175">Coiled coil</keyword>
<dbReference type="PANTHER" id="PTHR24421">
    <property type="entry name" value="NITRATE/NITRITE SENSOR PROTEIN NARX-RELATED"/>
    <property type="match status" value="1"/>
</dbReference>
<proteinExistence type="predicted"/>
<dbReference type="SUPFAM" id="SSF55874">
    <property type="entry name" value="ATPase domain of HSP90 chaperone/DNA topoisomerase II/histidine kinase"/>
    <property type="match status" value="1"/>
</dbReference>
<feature type="transmembrane region" description="Helical" evidence="11">
    <location>
        <begin position="110"/>
        <end position="130"/>
    </location>
</feature>
<keyword evidence="6 13" id="KW-0418">Kinase</keyword>
<dbReference type="GO" id="GO:0000155">
    <property type="term" value="F:phosphorelay sensor kinase activity"/>
    <property type="evidence" value="ECO:0007669"/>
    <property type="project" value="InterPro"/>
</dbReference>
<dbReference type="Proteomes" id="UP000477750">
    <property type="component" value="Unassembled WGS sequence"/>
</dbReference>
<evidence type="ECO:0000256" key="2">
    <source>
        <dbReference type="ARBA" id="ARBA00012438"/>
    </source>
</evidence>
<feature type="transmembrane region" description="Helical" evidence="11">
    <location>
        <begin position="76"/>
        <end position="98"/>
    </location>
</feature>
<keyword evidence="5" id="KW-0547">Nucleotide-binding</keyword>
<evidence type="ECO:0000256" key="6">
    <source>
        <dbReference type="ARBA" id="ARBA00022777"/>
    </source>
</evidence>
<keyword evidence="3" id="KW-0597">Phosphoprotein</keyword>
<dbReference type="InterPro" id="IPR036890">
    <property type="entry name" value="HATPase_C_sf"/>
</dbReference>
<dbReference type="EMBL" id="WIAO01000002">
    <property type="protein sequence ID" value="MQM24563.1"/>
    <property type="molecule type" value="Genomic_DNA"/>
</dbReference>
<keyword evidence="11" id="KW-0812">Transmembrane</keyword>
<accession>A0A6L5G4I9</accession>
<evidence type="ECO:0000256" key="4">
    <source>
        <dbReference type="ARBA" id="ARBA00022679"/>
    </source>
</evidence>
<feature type="transmembrane region" description="Helical" evidence="11">
    <location>
        <begin position="44"/>
        <end position="64"/>
    </location>
</feature>
<keyword evidence="4" id="KW-0808">Transferase</keyword>
<protein>
    <recommendedName>
        <fullName evidence="2">histidine kinase</fullName>
        <ecNumber evidence="2">2.7.13.3</ecNumber>
    </recommendedName>
</protein>
<evidence type="ECO:0000256" key="10">
    <source>
        <dbReference type="SAM" id="MobiDB-lite"/>
    </source>
</evidence>
<dbReference type="CDD" id="cd16917">
    <property type="entry name" value="HATPase_UhpB-NarQ-NarX-like"/>
    <property type="match status" value="1"/>
</dbReference>